<gene>
    <name evidence="3" type="ORF">DFH07DRAFT_801432</name>
</gene>
<comment type="similarity">
    <text evidence="1">Belongs to the peptidase C14B family.</text>
</comment>
<evidence type="ECO:0000313" key="4">
    <source>
        <dbReference type="Proteomes" id="UP001215280"/>
    </source>
</evidence>
<dbReference type="PANTHER" id="PTHR48104">
    <property type="entry name" value="METACASPASE-4"/>
    <property type="match status" value="1"/>
</dbReference>
<dbReference type="InterPro" id="IPR011600">
    <property type="entry name" value="Pept_C14_caspase"/>
</dbReference>
<dbReference type="Gene3D" id="3.40.50.12660">
    <property type="match status" value="2"/>
</dbReference>
<dbReference type="GO" id="GO:0005737">
    <property type="term" value="C:cytoplasm"/>
    <property type="evidence" value="ECO:0007669"/>
    <property type="project" value="TreeGrafter"/>
</dbReference>
<feature type="domain" description="Peptidase C14 caspase" evidence="2">
    <location>
        <begin position="17"/>
        <end position="351"/>
    </location>
</feature>
<evidence type="ECO:0000256" key="1">
    <source>
        <dbReference type="ARBA" id="ARBA00009005"/>
    </source>
</evidence>
<dbReference type="AlphaFoldDB" id="A0AAD7NT99"/>
<dbReference type="InterPro" id="IPR050452">
    <property type="entry name" value="Metacaspase"/>
</dbReference>
<accession>A0AAD7NT99</accession>
<evidence type="ECO:0000259" key="2">
    <source>
        <dbReference type="Pfam" id="PF00656"/>
    </source>
</evidence>
<sequence>MAIDPRPAVVRRTRAPKKKALLIGITYTDSKTQKVLNLPHNDVKQLRQFLTAFYGYSDQDIAILLDKPGEMQPTASNIRQQAAKLVAGAAPGDHFFFFYAGHSVQVPELSTEEHTELDGLDEVMVPSDGLTTNDKLTRKSCLVDNELKRLLVNPLPEGCTMMAVLDTCHSASLLDLDHDQCNGRWSCGMGGQMLSFHNAHQHRGSPPLQSTKAGVRPSVSRKLEFMQDSVFAGHRTTSIPQHRACARLKHTGANMPGNIAIRRCESPLTDPSHMALVTCLSACKDDQITCENVNDKTGGSFTERLLNILRRDPHPRLEDLMKKIYVSIHGMLLDAQTIQQLNNCQDPQMSSETKMDMKAYLQTL</sequence>
<comment type="caution">
    <text evidence="3">The sequence shown here is derived from an EMBL/GenBank/DDBJ whole genome shotgun (WGS) entry which is preliminary data.</text>
</comment>
<reference evidence="3" key="1">
    <citation type="submission" date="2023-03" db="EMBL/GenBank/DDBJ databases">
        <title>Massive genome expansion in bonnet fungi (Mycena s.s.) driven by repeated elements and novel gene families across ecological guilds.</title>
        <authorList>
            <consortium name="Lawrence Berkeley National Laboratory"/>
            <person name="Harder C.B."/>
            <person name="Miyauchi S."/>
            <person name="Viragh M."/>
            <person name="Kuo A."/>
            <person name="Thoen E."/>
            <person name="Andreopoulos B."/>
            <person name="Lu D."/>
            <person name="Skrede I."/>
            <person name="Drula E."/>
            <person name="Henrissat B."/>
            <person name="Morin E."/>
            <person name="Kohler A."/>
            <person name="Barry K."/>
            <person name="LaButti K."/>
            <person name="Morin E."/>
            <person name="Salamov A."/>
            <person name="Lipzen A."/>
            <person name="Mereny Z."/>
            <person name="Hegedus B."/>
            <person name="Baldrian P."/>
            <person name="Stursova M."/>
            <person name="Weitz H."/>
            <person name="Taylor A."/>
            <person name="Grigoriev I.V."/>
            <person name="Nagy L.G."/>
            <person name="Martin F."/>
            <person name="Kauserud H."/>
        </authorList>
    </citation>
    <scope>NUCLEOTIDE SEQUENCE</scope>
    <source>
        <strain evidence="3">CBHHK188m</strain>
    </source>
</reference>
<keyword evidence="4" id="KW-1185">Reference proteome</keyword>
<proteinExistence type="inferred from homology"/>
<evidence type="ECO:0000313" key="3">
    <source>
        <dbReference type="EMBL" id="KAJ7773665.1"/>
    </source>
</evidence>
<organism evidence="3 4">
    <name type="scientific">Mycena maculata</name>
    <dbReference type="NCBI Taxonomy" id="230809"/>
    <lineage>
        <taxon>Eukaryota</taxon>
        <taxon>Fungi</taxon>
        <taxon>Dikarya</taxon>
        <taxon>Basidiomycota</taxon>
        <taxon>Agaricomycotina</taxon>
        <taxon>Agaricomycetes</taxon>
        <taxon>Agaricomycetidae</taxon>
        <taxon>Agaricales</taxon>
        <taxon>Marasmiineae</taxon>
        <taxon>Mycenaceae</taxon>
        <taxon>Mycena</taxon>
    </lineage>
</organism>
<dbReference type="PANTHER" id="PTHR48104:SF30">
    <property type="entry name" value="METACASPASE-1"/>
    <property type="match status" value="1"/>
</dbReference>
<dbReference type="GO" id="GO:0006508">
    <property type="term" value="P:proteolysis"/>
    <property type="evidence" value="ECO:0007669"/>
    <property type="project" value="InterPro"/>
</dbReference>
<protein>
    <submittedName>
        <fullName evidence="3">Peptidase C14, caspase domain-containing protein</fullName>
    </submittedName>
</protein>
<name>A0AAD7NT99_9AGAR</name>
<dbReference type="GO" id="GO:0004197">
    <property type="term" value="F:cysteine-type endopeptidase activity"/>
    <property type="evidence" value="ECO:0007669"/>
    <property type="project" value="InterPro"/>
</dbReference>
<dbReference type="EMBL" id="JARJLG010000017">
    <property type="protein sequence ID" value="KAJ7773665.1"/>
    <property type="molecule type" value="Genomic_DNA"/>
</dbReference>
<dbReference type="Pfam" id="PF00656">
    <property type="entry name" value="Peptidase_C14"/>
    <property type="match status" value="1"/>
</dbReference>
<dbReference type="Proteomes" id="UP001215280">
    <property type="component" value="Unassembled WGS sequence"/>
</dbReference>